<sequence>MKLLRRASVVTFAAKDIFRASGLKLLDADNRHVEHNLKKIANGVALSPLLLVRGRPLIIADGFHRLSCVYGISEDAEIPCKIA</sequence>
<proteinExistence type="predicted"/>
<dbReference type="RefSeq" id="WP_342948956.1">
    <property type="nucleotide sequence ID" value="NZ_JAYMRV010000009.1"/>
</dbReference>
<evidence type="ECO:0008006" key="3">
    <source>
        <dbReference type="Google" id="ProtNLM"/>
    </source>
</evidence>
<dbReference type="Proteomes" id="UP001489897">
    <property type="component" value="Unassembled WGS sequence"/>
</dbReference>
<gene>
    <name evidence="1" type="ORF">VSR73_27065</name>
</gene>
<evidence type="ECO:0000313" key="1">
    <source>
        <dbReference type="EMBL" id="MEM5424715.1"/>
    </source>
</evidence>
<protein>
    <recommendedName>
        <fullName evidence="3">ParB/Sulfiredoxin domain-containing protein</fullName>
    </recommendedName>
</protein>
<comment type="caution">
    <text evidence="1">The sequence shown here is derived from an EMBL/GenBank/DDBJ whole genome shotgun (WGS) entry which is preliminary data.</text>
</comment>
<evidence type="ECO:0000313" key="2">
    <source>
        <dbReference type="Proteomes" id="UP001489897"/>
    </source>
</evidence>
<accession>A0ABU9RXC8</accession>
<reference evidence="1 2" key="1">
    <citation type="submission" date="2024-01" db="EMBL/GenBank/DDBJ databases">
        <title>The diversity of rhizobia nodulating Mimosa spp. in eleven states of Brazil covering several biomes is determined by host plant, location, and edaphic factors.</title>
        <authorList>
            <person name="Rouws L."/>
            <person name="Barauna A."/>
            <person name="Beukes C."/>
            <person name="De Faria S.M."/>
            <person name="Gross E."/>
            <person name="Dos Reis Junior F.B."/>
            <person name="Simon M."/>
            <person name="Maluk M."/>
            <person name="Odee D.W."/>
            <person name="Kenicer G."/>
            <person name="Young J.P.W."/>
            <person name="Reis V.M."/>
            <person name="Zilli J."/>
            <person name="James E.K."/>
        </authorList>
    </citation>
    <scope>NUCLEOTIDE SEQUENCE [LARGE SCALE GENOMIC DNA]</scope>
    <source>
        <strain evidence="1 2">JPY167</strain>
    </source>
</reference>
<name>A0ABU9RXC8_9BURK</name>
<organism evidence="1 2">
    <name type="scientific">Paraburkholderia ferrariae</name>
    <dbReference type="NCBI Taxonomy" id="386056"/>
    <lineage>
        <taxon>Bacteria</taxon>
        <taxon>Pseudomonadati</taxon>
        <taxon>Pseudomonadota</taxon>
        <taxon>Betaproteobacteria</taxon>
        <taxon>Burkholderiales</taxon>
        <taxon>Burkholderiaceae</taxon>
        <taxon>Paraburkholderia</taxon>
    </lineage>
</organism>
<keyword evidence="2" id="KW-1185">Reference proteome</keyword>
<dbReference type="EMBL" id="JAYMRV010000009">
    <property type="protein sequence ID" value="MEM5424715.1"/>
    <property type="molecule type" value="Genomic_DNA"/>
</dbReference>